<evidence type="ECO:0000313" key="2">
    <source>
        <dbReference type="Proteomes" id="UP000828941"/>
    </source>
</evidence>
<comment type="caution">
    <text evidence="1">The sequence shown here is derived from an EMBL/GenBank/DDBJ whole genome shotgun (WGS) entry which is preliminary data.</text>
</comment>
<proteinExistence type="predicted"/>
<organism evidence="1 2">
    <name type="scientific">Bauhinia variegata</name>
    <name type="common">Purple orchid tree</name>
    <name type="synonym">Phanera variegata</name>
    <dbReference type="NCBI Taxonomy" id="167791"/>
    <lineage>
        <taxon>Eukaryota</taxon>
        <taxon>Viridiplantae</taxon>
        <taxon>Streptophyta</taxon>
        <taxon>Embryophyta</taxon>
        <taxon>Tracheophyta</taxon>
        <taxon>Spermatophyta</taxon>
        <taxon>Magnoliopsida</taxon>
        <taxon>eudicotyledons</taxon>
        <taxon>Gunneridae</taxon>
        <taxon>Pentapetalae</taxon>
        <taxon>rosids</taxon>
        <taxon>fabids</taxon>
        <taxon>Fabales</taxon>
        <taxon>Fabaceae</taxon>
        <taxon>Cercidoideae</taxon>
        <taxon>Cercideae</taxon>
        <taxon>Bauhiniinae</taxon>
        <taxon>Bauhinia</taxon>
    </lineage>
</organism>
<sequence>MSSESQEASSVDDAASLSVEEDPLSANYGDVPLLELQSKTVANIGDWTKVEAITNSLANQLILIRGRVQAIRAV</sequence>
<keyword evidence="2" id="KW-1185">Reference proteome</keyword>
<protein>
    <submittedName>
        <fullName evidence="1">Uncharacterized protein</fullName>
    </submittedName>
</protein>
<name>A0ACB9NNJ1_BAUVA</name>
<gene>
    <name evidence="1" type="ORF">L6164_015813</name>
</gene>
<evidence type="ECO:0000313" key="1">
    <source>
        <dbReference type="EMBL" id="KAI4337389.1"/>
    </source>
</evidence>
<dbReference type="EMBL" id="CM039431">
    <property type="protein sequence ID" value="KAI4337389.1"/>
    <property type="molecule type" value="Genomic_DNA"/>
</dbReference>
<accession>A0ACB9NNJ1</accession>
<dbReference type="Proteomes" id="UP000828941">
    <property type="component" value="Chromosome 6"/>
</dbReference>
<reference evidence="1 2" key="1">
    <citation type="journal article" date="2022" name="DNA Res.">
        <title>Chromosomal-level genome assembly of the orchid tree Bauhinia variegata (Leguminosae; Cercidoideae) supports the allotetraploid origin hypothesis of Bauhinia.</title>
        <authorList>
            <person name="Zhong Y."/>
            <person name="Chen Y."/>
            <person name="Zheng D."/>
            <person name="Pang J."/>
            <person name="Liu Y."/>
            <person name="Luo S."/>
            <person name="Meng S."/>
            <person name="Qian L."/>
            <person name="Wei D."/>
            <person name="Dai S."/>
            <person name="Zhou R."/>
        </authorList>
    </citation>
    <scope>NUCLEOTIDE SEQUENCE [LARGE SCALE GENOMIC DNA]</scope>
    <source>
        <strain evidence="1">BV-YZ2020</strain>
    </source>
</reference>